<dbReference type="Proteomes" id="UP000198711">
    <property type="component" value="Unassembled WGS sequence"/>
</dbReference>
<keyword evidence="1" id="KW-0812">Transmembrane</keyword>
<keyword evidence="1" id="KW-1133">Transmembrane helix</keyword>
<accession>A0A8X8ICN5</accession>
<keyword evidence="1" id="KW-0472">Membrane</keyword>
<evidence type="ECO:0000256" key="1">
    <source>
        <dbReference type="SAM" id="Phobius"/>
    </source>
</evidence>
<protein>
    <submittedName>
        <fullName evidence="2">Uncharacterized protein</fullName>
    </submittedName>
</protein>
<dbReference type="EMBL" id="FNNO01000001">
    <property type="protein sequence ID" value="SDW13656.1"/>
    <property type="molecule type" value="Genomic_DNA"/>
</dbReference>
<gene>
    <name evidence="2" type="ORF">SAMN05444410_101318</name>
</gene>
<evidence type="ECO:0000313" key="3">
    <source>
        <dbReference type="Proteomes" id="UP000198711"/>
    </source>
</evidence>
<proteinExistence type="predicted"/>
<feature type="transmembrane region" description="Helical" evidence="1">
    <location>
        <begin position="55"/>
        <end position="74"/>
    </location>
</feature>
<sequence>MLSLFRKRKTKGSGKRNVAQERVASSIVSACIRLQQRWANFMQRHTERLSRNGKLILLSLFCLTAGSISIYFIANSLLSRKASSFTVAPLTKPPYANKSGDENTKAFVIISKAEYEKIQRFRFYMDSLARSPSSKKVHDSILTNRPGLMDSILLLETIYQSQNKK</sequence>
<name>A0A8X8ICN5_9BACT</name>
<evidence type="ECO:0000313" key="2">
    <source>
        <dbReference type="EMBL" id="SDW13656.1"/>
    </source>
</evidence>
<organism evidence="2 3">
    <name type="scientific">Hydrobacter penzbergensis</name>
    <dbReference type="NCBI Taxonomy" id="1235997"/>
    <lineage>
        <taxon>Bacteria</taxon>
        <taxon>Pseudomonadati</taxon>
        <taxon>Bacteroidota</taxon>
        <taxon>Chitinophagia</taxon>
        <taxon>Chitinophagales</taxon>
        <taxon>Chitinophagaceae</taxon>
        <taxon>Hydrobacter</taxon>
    </lineage>
</organism>
<keyword evidence="3" id="KW-1185">Reference proteome</keyword>
<comment type="caution">
    <text evidence="2">The sequence shown here is derived from an EMBL/GenBank/DDBJ whole genome shotgun (WGS) entry which is preliminary data.</text>
</comment>
<reference evidence="2 3" key="1">
    <citation type="submission" date="2016-10" db="EMBL/GenBank/DDBJ databases">
        <authorList>
            <person name="Varghese N."/>
            <person name="Submissions S."/>
        </authorList>
    </citation>
    <scope>NUCLEOTIDE SEQUENCE [LARGE SCALE GENOMIC DNA]</scope>
    <source>
        <strain evidence="2 3">DSM 25353</strain>
    </source>
</reference>
<dbReference type="AlphaFoldDB" id="A0A8X8ICN5"/>
<dbReference type="RefSeq" id="WP_092721469.1">
    <property type="nucleotide sequence ID" value="NZ_FNNO01000001.1"/>
</dbReference>